<organism evidence="9 10">
    <name type="scientific">Caenorhabditis tropicalis</name>
    <dbReference type="NCBI Taxonomy" id="1561998"/>
    <lineage>
        <taxon>Eukaryota</taxon>
        <taxon>Metazoa</taxon>
        <taxon>Ecdysozoa</taxon>
        <taxon>Nematoda</taxon>
        <taxon>Chromadorea</taxon>
        <taxon>Rhabditida</taxon>
        <taxon>Rhabditina</taxon>
        <taxon>Rhabditomorpha</taxon>
        <taxon>Rhabditoidea</taxon>
        <taxon>Rhabditidae</taxon>
        <taxon>Peloderinae</taxon>
        <taxon>Caenorhabditis</taxon>
    </lineage>
</organism>
<dbReference type="STRING" id="1561998.A0A1I7UX85"/>
<evidence type="ECO:0000259" key="8">
    <source>
        <dbReference type="Pfam" id="PF02889"/>
    </source>
</evidence>
<keyword evidence="4" id="KW-0256">Endoplasmic reticulum</keyword>
<dbReference type="Gene3D" id="2.60.40.150">
    <property type="entry name" value="C2 domain"/>
    <property type="match status" value="1"/>
</dbReference>
<dbReference type="Proteomes" id="UP000095282">
    <property type="component" value="Unplaced"/>
</dbReference>
<evidence type="ECO:0000256" key="2">
    <source>
        <dbReference type="ARBA" id="ARBA00004240"/>
    </source>
</evidence>
<reference evidence="10" key="1">
    <citation type="submission" date="2016-11" db="UniProtKB">
        <authorList>
            <consortium name="WormBaseParasite"/>
        </authorList>
    </citation>
    <scope>IDENTIFICATION</scope>
</reference>
<evidence type="ECO:0000256" key="5">
    <source>
        <dbReference type="ARBA" id="ARBA00022989"/>
    </source>
</evidence>
<evidence type="ECO:0000313" key="9">
    <source>
        <dbReference type="Proteomes" id="UP000095282"/>
    </source>
</evidence>
<dbReference type="WBParaSite" id="Csp11.Scaffold630.g20246.t2">
    <property type="protein sequence ID" value="Csp11.Scaffold630.g20246.t2"/>
    <property type="gene ID" value="Csp11.Scaffold630.g20246"/>
</dbReference>
<keyword evidence="5" id="KW-1133">Transmembrane helix</keyword>
<evidence type="ECO:0000256" key="1">
    <source>
        <dbReference type="ARBA" id="ARBA00004141"/>
    </source>
</evidence>
<dbReference type="Pfam" id="PF02889">
    <property type="entry name" value="Sec63"/>
    <property type="match status" value="1"/>
</dbReference>
<dbReference type="InterPro" id="IPR014756">
    <property type="entry name" value="Ig_E-set"/>
</dbReference>
<dbReference type="InterPro" id="IPR004179">
    <property type="entry name" value="Sec63-dom"/>
</dbReference>
<dbReference type="SUPFAM" id="SSF81296">
    <property type="entry name" value="E set domains"/>
    <property type="match status" value="1"/>
</dbReference>
<evidence type="ECO:0000313" key="10">
    <source>
        <dbReference type="WBParaSite" id="Csp11.Scaffold630.g20246.t2"/>
    </source>
</evidence>
<feature type="domain" description="SEC63" evidence="8">
    <location>
        <begin position="23"/>
        <end position="122"/>
    </location>
</feature>
<dbReference type="PANTHER" id="PTHR24075">
    <property type="entry name" value="SEC63 DOMAIN-CONTAINING"/>
    <property type="match status" value="1"/>
</dbReference>
<evidence type="ECO:0000256" key="4">
    <source>
        <dbReference type="ARBA" id="ARBA00022824"/>
    </source>
</evidence>
<dbReference type="InterPro" id="IPR035892">
    <property type="entry name" value="C2_domain_sf"/>
</dbReference>
<evidence type="ECO:0000256" key="3">
    <source>
        <dbReference type="ARBA" id="ARBA00022692"/>
    </source>
</evidence>
<keyword evidence="7" id="KW-0143">Chaperone</keyword>
<keyword evidence="3" id="KW-0812">Transmembrane</keyword>
<evidence type="ECO:0000256" key="6">
    <source>
        <dbReference type="ARBA" id="ARBA00023136"/>
    </source>
</evidence>
<keyword evidence="9" id="KW-1185">Reference proteome</keyword>
<proteinExistence type="predicted"/>
<evidence type="ECO:0000256" key="7">
    <source>
        <dbReference type="ARBA" id="ARBA00023186"/>
    </source>
</evidence>
<dbReference type="GO" id="GO:0005783">
    <property type="term" value="C:endoplasmic reticulum"/>
    <property type="evidence" value="ECO:0007669"/>
    <property type="project" value="UniProtKB-SubCell"/>
</dbReference>
<comment type="subcellular location">
    <subcellularLocation>
        <location evidence="2">Endoplasmic reticulum</location>
    </subcellularLocation>
    <subcellularLocation>
        <location evidence="1">Membrane</location>
        <topology evidence="1">Multi-pass membrane protein</topology>
    </subcellularLocation>
</comment>
<keyword evidence="6" id="KW-0472">Membrane</keyword>
<sequence>MNQMQIVDSEGRIQDLADEKCVKVVAGEVYKLRIVMERIGPARNNSSMHLPQWSKPKQAGWIIIVGREFNDQILNTTSVTGSHSTRTTAKMDIRIPTAKGKQSLSLYILSDCYMGIDQEYTLQLDVS</sequence>
<accession>A0A1I7UX85</accession>
<protein>
    <submittedName>
        <fullName evidence="10">SEC63 domain-containing protein</fullName>
    </submittedName>
</protein>
<dbReference type="AlphaFoldDB" id="A0A1I7UX85"/>
<dbReference type="GO" id="GO:0016020">
    <property type="term" value="C:membrane"/>
    <property type="evidence" value="ECO:0007669"/>
    <property type="project" value="UniProtKB-SubCell"/>
</dbReference>
<dbReference type="GO" id="GO:0003723">
    <property type="term" value="F:RNA binding"/>
    <property type="evidence" value="ECO:0007669"/>
    <property type="project" value="TreeGrafter"/>
</dbReference>
<name>A0A1I7UX85_9PELO</name>